<keyword evidence="3 10" id="KW-0479">Metal-binding</keyword>
<dbReference type="FunFam" id="2.120.10.30:FF:000023">
    <property type="entry name" value="Serum paraoxonase/arylesterase 2"/>
    <property type="match status" value="1"/>
</dbReference>
<dbReference type="GO" id="GO:0004064">
    <property type="term" value="F:arylesterase activity"/>
    <property type="evidence" value="ECO:0007669"/>
    <property type="project" value="UniProtKB-UniRule"/>
</dbReference>
<feature type="chain" id="PRO_5035340006" description="Paraoxonase" evidence="13">
    <location>
        <begin position="19"/>
        <end position="356"/>
    </location>
</feature>
<feature type="binding site" evidence="10">
    <location>
        <position position="168"/>
    </location>
    <ligand>
        <name>Ca(2+)</name>
        <dbReference type="ChEBI" id="CHEBI:29108"/>
        <label>1</label>
        <note>catalytic</note>
    </ligand>
</feature>
<keyword evidence="5 13" id="KW-0378">Hydrolase</keyword>
<dbReference type="PANTHER" id="PTHR11799:SF12">
    <property type="entry name" value="PARAOXONASE-RELATED"/>
    <property type="match status" value="1"/>
</dbReference>
<dbReference type="AlphaFoldDB" id="A0A8J6JV67"/>
<feature type="binding site" evidence="10">
    <location>
        <position position="270"/>
    </location>
    <ligand>
        <name>Ca(2+)</name>
        <dbReference type="ChEBI" id="CHEBI:29108"/>
        <label>1</label>
        <note>catalytic</note>
    </ligand>
</feature>
<dbReference type="PRINTS" id="PR01785">
    <property type="entry name" value="PARAOXONASE"/>
</dbReference>
<evidence type="ECO:0000256" key="6">
    <source>
        <dbReference type="ARBA" id="ARBA00022837"/>
    </source>
</evidence>
<evidence type="ECO:0000256" key="9">
    <source>
        <dbReference type="PIRSR" id="PIRSR602640-1"/>
    </source>
</evidence>
<keyword evidence="6 10" id="KW-0106">Calcium</keyword>
<sequence>MGTLLKTTIVGLLLALLGERIMNLCHRARIFAEVNPVELPNCQLLKGLESGSEDIDVLPNGLAFLSTGLKFPGVVSFTPDKPGEILLLDLNDGSLNASPLRLSEGFDAASFNPHGISLYTDEKDGSVYLFVVNHPQLQSIIEIFKFEQEENTLVHLKSVRHKLLNSVNDIVAVGPESFYATNDYYFSNLNMKFVEFLLGLSWTGIVYYSPGDVRHVATGFYSGNGMAISNDRKYIYAVDLTSHTLNVFEKHKDWSLTPVKSVKVNMLLDNLSVDPDTGDIWTAGHPNLFKVFVYNPEDLPGSEVVRVQNIHSDNPIVTTVYANNGSVIQGGSCASVYKGQLLVGTVFHRAMHCQLE</sequence>
<evidence type="ECO:0000256" key="7">
    <source>
        <dbReference type="ARBA" id="ARBA00023157"/>
    </source>
</evidence>
<evidence type="ECO:0000256" key="3">
    <source>
        <dbReference type="ARBA" id="ARBA00022723"/>
    </source>
</evidence>
<comment type="catalytic activity">
    <reaction evidence="1 13">
        <text>a phenyl acetate + H2O = a phenol + acetate + H(+)</text>
        <dbReference type="Rhea" id="RHEA:17309"/>
        <dbReference type="ChEBI" id="CHEBI:15377"/>
        <dbReference type="ChEBI" id="CHEBI:15378"/>
        <dbReference type="ChEBI" id="CHEBI:30089"/>
        <dbReference type="ChEBI" id="CHEBI:33853"/>
        <dbReference type="ChEBI" id="CHEBI:140310"/>
        <dbReference type="EC" id="3.1.1.2"/>
    </reaction>
</comment>
<dbReference type="InterPro" id="IPR002640">
    <property type="entry name" value="Arylesterase"/>
</dbReference>
<dbReference type="EC" id="3.1.1.2" evidence="13"/>
<comment type="caution">
    <text evidence="14">The sequence shown here is derived from an EMBL/GenBank/DDBJ whole genome shotgun (WGS) entry which is preliminary data.</text>
</comment>
<dbReference type="InterPro" id="IPR051288">
    <property type="entry name" value="Serum_paraoxonase/arylesterase"/>
</dbReference>
<evidence type="ECO:0000256" key="11">
    <source>
        <dbReference type="PIRSR" id="PIRSR602640-3"/>
    </source>
</evidence>
<evidence type="ECO:0000256" key="8">
    <source>
        <dbReference type="ARBA" id="ARBA00023180"/>
    </source>
</evidence>
<evidence type="ECO:0000256" key="1">
    <source>
        <dbReference type="ARBA" id="ARBA00000368"/>
    </source>
</evidence>
<organism evidence="14 15">
    <name type="scientific">Eleutherodactylus coqui</name>
    <name type="common">Puerto Rican coqui</name>
    <dbReference type="NCBI Taxonomy" id="57060"/>
    <lineage>
        <taxon>Eukaryota</taxon>
        <taxon>Metazoa</taxon>
        <taxon>Chordata</taxon>
        <taxon>Craniata</taxon>
        <taxon>Vertebrata</taxon>
        <taxon>Euteleostomi</taxon>
        <taxon>Amphibia</taxon>
        <taxon>Batrachia</taxon>
        <taxon>Anura</taxon>
        <taxon>Neobatrachia</taxon>
        <taxon>Hyloidea</taxon>
        <taxon>Eleutherodactylidae</taxon>
        <taxon>Eleutherodactylinae</taxon>
        <taxon>Eleutherodactylus</taxon>
        <taxon>Eleutherodactylus</taxon>
    </lineage>
</organism>
<evidence type="ECO:0000313" key="14">
    <source>
        <dbReference type="EMBL" id="KAG9472308.1"/>
    </source>
</evidence>
<feature type="disulfide bond" description="In form B" evidence="11">
    <location>
        <begin position="42"/>
        <end position="353"/>
    </location>
</feature>
<feature type="glycosylation site" description="N-linked (GlcNAc...) asparagine" evidence="12">
    <location>
        <position position="270"/>
    </location>
</feature>
<evidence type="ECO:0000256" key="10">
    <source>
        <dbReference type="PIRSR" id="PIRSR602640-2"/>
    </source>
</evidence>
<comment type="PTM">
    <text evidence="12">Glycosylated.</text>
</comment>
<keyword evidence="4 13" id="KW-0732">Signal</keyword>
<feature type="binding site" evidence="10">
    <location>
        <position position="116"/>
    </location>
    <ligand>
        <name>Ca(2+)</name>
        <dbReference type="ChEBI" id="CHEBI:29108"/>
        <label>1</label>
        <note>catalytic</note>
    </ligand>
</feature>
<dbReference type="PANTHER" id="PTHR11799">
    <property type="entry name" value="PARAOXONASE"/>
    <property type="match status" value="1"/>
</dbReference>
<reference evidence="14" key="1">
    <citation type="thesis" date="2020" institute="ProQuest LLC" country="789 East Eisenhower Parkway, Ann Arbor, MI, USA">
        <title>Comparative Genomics and Chromosome Evolution.</title>
        <authorList>
            <person name="Mudd A.B."/>
        </authorList>
    </citation>
    <scope>NUCLEOTIDE SEQUENCE</scope>
    <source>
        <strain evidence="14">HN-11 Male</strain>
        <tissue evidence="14">Kidney and liver</tissue>
    </source>
</reference>
<feature type="active site" description="Proton acceptor" evidence="9">
    <location>
        <position position="114"/>
    </location>
</feature>
<feature type="binding site" evidence="10">
    <location>
        <position position="54"/>
    </location>
    <ligand>
        <name>Ca(2+)</name>
        <dbReference type="ChEBI" id="CHEBI:29108"/>
        <label>2</label>
    </ligand>
</feature>
<feature type="binding site" evidence="10">
    <location>
        <position position="269"/>
    </location>
    <ligand>
        <name>Ca(2+)</name>
        <dbReference type="ChEBI" id="CHEBI:29108"/>
        <label>1</label>
        <note>catalytic</note>
    </ligand>
</feature>
<accession>A0A8J6JV67</accession>
<feature type="binding site" evidence="10">
    <location>
        <position position="53"/>
    </location>
    <ligand>
        <name>Ca(2+)</name>
        <dbReference type="ChEBI" id="CHEBI:29108"/>
        <label>1</label>
        <note>catalytic</note>
    </ligand>
</feature>
<dbReference type="Gene3D" id="2.120.10.30">
    <property type="entry name" value="TolB, C-terminal domain"/>
    <property type="match status" value="1"/>
</dbReference>
<dbReference type="EMBL" id="WNTK01000061">
    <property type="protein sequence ID" value="KAG9472308.1"/>
    <property type="molecule type" value="Genomic_DNA"/>
</dbReference>
<name>A0A8J6JV67_ELECQ</name>
<proteinExistence type="inferred from homology"/>
<feature type="signal peptide" evidence="13">
    <location>
        <begin position="1"/>
        <end position="18"/>
    </location>
</feature>
<dbReference type="Proteomes" id="UP000770717">
    <property type="component" value="Unassembled WGS sequence"/>
</dbReference>
<feature type="glycosylation site" description="N-linked (GlcNAc...) asparagine" evidence="12">
    <location>
        <position position="324"/>
    </location>
</feature>
<keyword evidence="15" id="KW-1185">Reference proteome</keyword>
<feature type="binding site" evidence="10">
    <location>
        <position position="224"/>
    </location>
    <ligand>
        <name>Ca(2+)</name>
        <dbReference type="ChEBI" id="CHEBI:29108"/>
        <label>1</label>
        <note>catalytic</note>
    </ligand>
</feature>
<evidence type="ECO:0000256" key="2">
    <source>
        <dbReference type="ARBA" id="ARBA00008595"/>
    </source>
</evidence>
<evidence type="ECO:0000256" key="4">
    <source>
        <dbReference type="ARBA" id="ARBA00022729"/>
    </source>
</evidence>
<keyword evidence="8 12" id="KW-0325">Glycoprotein</keyword>
<dbReference type="GO" id="GO:0009636">
    <property type="term" value="P:response to toxic substance"/>
    <property type="evidence" value="ECO:0007669"/>
    <property type="project" value="TreeGrafter"/>
</dbReference>
<dbReference type="OrthoDB" id="423498at2759"/>
<dbReference type="GO" id="GO:0046872">
    <property type="term" value="F:metal ion binding"/>
    <property type="evidence" value="ECO:0007669"/>
    <property type="project" value="UniProtKB-KW"/>
</dbReference>
<protein>
    <recommendedName>
        <fullName evidence="13">Paraoxonase</fullName>
        <ecNumber evidence="13">3.1.1.2</ecNumber>
    </recommendedName>
</protein>
<keyword evidence="7 11" id="KW-1015">Disulfide bond</keyword>
<dbReference type="Pfam" id="PF01731">
    <property type="entry name" value="Arylesterase"/>
    <property type="match status" value="1"/>
</dbReference>
<dbReference type="InterPro" id="IPR011042">
    <property type="entry name" value="6-blade_b-propeller_TolB-like"/>
</dbReference>
<evidence type="ECO:0000256" key="5">
    <source>
        <dbReference type="ARBA" id="ARBA00022801"/>
    </source>
</evidence>
<gene>
    <name evidence="14" type="ORF">GDO78_020260</name>
</gene>
<dbReference type="SUPFAM" id="SSF63829">
    <property type="entry name" value="Calcium-dependent phosphotriesterase"/>
    <property type="match status" value="1"/>
</dbReference>
<comment type="cofactor">
    <cofactor evidence="10 13">
        <name>Ca(2+)</name>
        <dbReference type="ChEBI" id="CHEBI:29108"/>
    </cofactor>
    <text evidence="10 13">Binds 2 calcium ions per subunit.</text>
</comment>
<evidence type="ECO:0000256" key="12">
    <source>
        <dbReference type="PIRSR" id="PIRSR602640-4"/>
    </source>
</evidence>
<evidence type="ECO:0000256" key="13">
    <source>
        <dbReference type="RuleBase" id="RU368025"/>
    </source>
</evidence>
<evidence type="ECO:0000313" key="15">
    <source>
        <dbReference type="Proteomes" id="UP000770717"/>
    </source>
</evidence>
<feature type="binding site" evidence="10">
    <location>
        <position position="169"/>
    </location>
    <ligand>
        <name>Ca(2+)</name>
        <dbReference type="ChEBI" id="CHEBI:29108"/>
        <label>2</label>
    </ligand>
</feature>
<comment type="similarity">
    <text evidence="2 13">Belongs to the paraoxonase family.</text>
</comment>